<evidence type="ECO:0000259" key="3">
    <source>
        <dbReference type="Pfam" id="PF00534"/>
    </source>
</evidence>
<reference evidence="4 5" key="1">
    <citation type="submission" date="2020-08" db="EMBL/GenBank/DDBJ databases">
        <title>Genomic Encyclopedia of Type Strains, Phase IV (KMG-IV): sequencing the most valuable type-strain genomes for metagenomic binning, comparative biology and taxonomic classification.</title>
        <authorList>
            <person name="Goeker M."/>
        </authorList>
    </citation>
    <scope>NUCLEOTIDE SEQUENCE [LARGE SCALE GENOMIC DNA]</scope>
    <source>
        <strain evidence="4 5">DSM 13481</strain>
    </source>
</reference>
<dbReference type="Proteomes" id="UP000555828">
    <property type="component" value="Unassembled WGS sequence"/>
</dbReference>
<dbReference type="SUPFAM" id="SSF53756">
    <property type="entry name" value="UDP-Glycosyltransferase/glycogen phosphorylase"/>
    <property type="match status" value="1"/>
</dbReference>
<evidence type="ECO:0000256" key="2">
    <source>
        <dbReference type="ARBA" id="ARBA00022679"/>
    </source>
</evidence>
<evidence type="ECO:0000313" key="4">
    <source>
        <dbReference type="EMBL" id="MBB6062790.1"/>
    </source>
</evidence>
<accession>A0A841GTR6</accession>
<dbReference type="Gene3D" id="3.40.50.2000">
    <property type="entry name" value="Glycogen Phosphorylase B"/>
    <property type="match status" value="2"/>
</dbReference>
<gene>
    <name evidence="4" type="ORF">HNP65_001242</name>
</gene>
<dbReference type="InterPro" id="IPR001296">
    <property type="entry name" value="Glyco_trans_1"/>
</dbReference>
<proteinExistence type="predicted"/>
<dbReference type="PANTHER" id="PTHR12526">
    <property type="entry name" value="GLYCOSYLTRANSFERASE"/>
    <property type="match status" value="1"/>
</dbReference>
<keyword evidence="1" id="KW-0328">Glycosyltransferase</keyword>
<evidence type="ECO:0000313" key="5">
    <source>
        <dbReference type="Proteomes" id="UP000555828"/>
    </source>
</evidence>
<keyword evidence="5" id="KW-1185">Reference proteome</keyword>
<dbReference type="AlphaFoldDB" id="A0A841GTR6"/>
<comment type="caution">
    <text evidence="4">The sequence shown here is derived from an EMBL/GenBank/DDBJ whole genome shotgun (WGS) entry which is preliminary data.</text>
</comment>
<dbReference type="GO" id="GO:0016757">
    <property type="term" value="F:glycosyltransferase activity"/>
    <property type="evidence" value="ECO:0007669"/>
    <property type="project" value="UniProtKB-KW"/>
</dbReference>
<evidence type="ECO:0000256" key="1">
    <source>
        <dbReference type="ARBA" id="ARBA00022676"/>
    </source>
</evidence>
<protein>
    <submittedName>
        <fullName evidence="4">Glycosyltransferase involved in cell wall biosynthesis</fullName>
    </submittedName>
</protein>
<feature type="domain" description="Glycosyl transferase family 1" evidence="3">
    <location>
        <begin position="193"/>
        <end position="316"/>
    </location>
</feature>
<name>A0A841GTR6_9BACT</name>
<sequence>MNLIFVALDNRDDPTSIGPSLKIKQQCEALEFNGINVYELIVKNKAIYIRNGEEIKKIYDFKNKSVIEGNESIFLRKLKILRRMKEIFDILIDYIKSEKIETAYVRNLLPWNYFAVKFIKKLRKIEKVVILDVPTYPYDKELSKINLILDSFYNKHLKGKIDFIVTTSDESKIYGIKAIKITNGIDVKRYKLKRKIEKEDEINLIGVANVSPWHGYDRVIRGLKEYYKDSPNVKVFFHIVGEGRGLNNLKALTKNLGLTEYVIFHGYKTGERLDEIFDISNIAIGSLGLHRIGLLKSSTLKLREYCARGIPFIFSSTDEDFEESFEFMFRVPSDESPINIKEILNFYKHIKNKNYPSLMRSYAERKLSWNNKMKKIVDELKKVLDNMN</sequence>
<dbReference type="EMBL" id="JACHEX010000003">
    <property type="protein sequence ID" value="MBB6062790.1"/>
    <property type="molecule type" value="Genomic_DNA"/>
</dbReference>
<dbReference type="PANTHER" id="PTHR12526:SF629">
    <property type="entry name" value="TEICHURONIC ACID BIOSYNTHESIS GLYCOSYLTRANSFERASE TUAH-RELATED"/>
    <property type="match status" value="1"/>
</dbReference>
<keyword evidence="2 4" id="KW-0808">Transferase</keyword>
<organism evidence="4 5">
    <name type="scientific">Thermosipho japonicus</name>
    <dbReference type="NCBI Taxonomy" id="90323"/>
    <lineage>
        <taxon>Bacteria</taxon>
        <taxon>Thermotogati</taxon>
        <taxon>Thermotogota</taxon>
        <taxon>Thermotogae</taxon>
        <taxon>Thermotogales</taxon>
        <taxon>Fervidobacteriaceae</taxon>
        <taxon>Thermosipho</taxon>
    </lineage>
</organism>
<dbReference type="Pfam" id="PF00534">
    <property type="entry name" value="Glycos_transf_1"/>
    <property type="match status" value="1"/>
</dbReference>
<dbReference type="RefSeq" id="WP_184619426.1">
    <property type="nucleotide sequence ID" value="NZ_JACHEX010000003.1"/>
</dbReference>